<evidence type="ECO:0000313" key="8">
    <source>
        <dbReference type="EMBL" id="KAG9456771.1"/>
    </source>
</evidence>
<feature type="chain" id="PRO_5043877019" description="Peptidase A1 domain-containing protein" evidence="6">
    <location>
        <begin position="26"/>
        <end position="462"/>
    </location>
</feature>
<dbReference type="InterPro" id="IPR032799">
    <property type="entry name" value="TAXi_C"/>
</dbReference>
<feature type="domain" description="Peptidase A1" evidence="7">
    <location>
        <begin position="105"/>
        <end position="455"/>
    </location>
</feature>
<dbReference type="Pfam" id="PF14541">
    <property type="entry name" value="TAXi_C"/>
    <property type="match status" value="1"/>
</dbReference>
<organism evidence="8 9">
    <name type="scientific">Aristolochia fimbriata</name>
    <name type="common">White veined hardy Dutchman's pipe vine</name>
    <dbReference type="NCBI Taxonomy" id="158543"/>
    <lineage>
        <taxon>Eukaryota</taxon>
        <taxon>Viridiplantae</taxon>
        <taxon>Streptophyta</taxon>
        <taxon>Embryophyta</taxon>
        <taxon>Tracheophyta</taxon>
        <taxon>Spermatophyta</taxon>
        <taxon>Magnoliopsida</taxon>
        <taxon>Magnoliidae</taxon>
        <taxon>Piperales</taxon>
        <taxon>Aristolochiaceae</taxon>
        <taxon>Aristolochia</taxon>
    </lineage>
</organism>
<keyword evidence="5" id="KW-0325">Glycoprotein</keyword>
<evidence type="ECO:0000259" key="7">
    <source>
        <dbReference type="PROSITE" id="PS51767"/>
    </source>
</evidence>
<keyword evidence="3" id="KW-0064">Aspartyl protease</keyword>
<dbReference type="AlphaFoldDB" id="A0AAV7F7P1"/>
<dbReference type="EMBL" id="JAINDJ010000002">
    <property type="protein sequence ID" value="KAG9456771.1"/>
    <property type="molecule type" value="Genomic_DNA"/>
</dbReference>
<comment type="similarity">
    <text evidence="1">Belongs to the peptidase A1 family.</text>
</comment>
<dbReference type="InterPro" id="IPR001969">
    <property type="entry name" value="Aspartic_peptidase_AS"/>
</dbReference>
<dbReference type="PANTHER" id="PTHR47967">
    <property type="entry name" value="OS07G0603500 PROTEIN-RELATED"/>
    <property type="match status" value="1"/>
</dbReference>
<comment type="caution">
    <text evidence="8">The sequence shown here is derived from an EMBL/GenBank/DDBJ whole genome shotgun (WGS) entry which is preliminary data.</text>
</comment>
<dbReference type="InterPro" id="IPR034161">
    <property type="entry name" value="Pepsin-like_plant"/>
</dbReference>
<dbReference type="PROSITE" id="PS00141">
    <property type="entry name" value="ASP_PROTEASE"/>
    <property type="match status" value="1"/>
</dbReference>
<dbReference type="InterPro" id="IPR051708">
    <property type="entry name" value="Plant_Aspart_Prot_A1"/>
</dbReference>
<accession>A0AAV7F7P1</accession>
<keyword evidence="4" id="KW-0378">Hydrolase</keyword>
<proteinExistence type="inferred from homology"/>
<dbReference type="GO" id="GO:0006508">
    <property type="term" value="P:proteolysis"/>
    <property type="evidence" value="ECO:0007669"/>
    <property type="project" value="UniProtKB-KW"/>
</dbReference>
<dbReference type="PANTHER" id="PTHR47967:SF128">
    <property type="entry name" value="ASPARTIC PROTEINASE CDR1-LIKE"/>
    <property type="match status" value="1"/>
</dbReference>
<dbReference type="Proteomes" id="UP000825729">
    <property type="component" value="Unassembled WGS sequence"/>
</dbReference>
<keyword evidence="9" id="KW-1185">Reference proteome</keyword>
<evidence type="ECO:0000256" key="5">
    <source>
        <dbReference type="ARBA" id="ARBA00023180"/>
    </source>
</evidence>
<evidence type="ECO:0000256" key="6">
    <source>
        <dbReference type="SAM" id="SignalP"/>
    </source>
</evidence>
<evidence type="ECO:0000256" key="4">
    <source>
        <dbReference type="ARBA" id="ARBA00022801"/>
    </source>
</evidence>
<dbReference type="Gene3D" id="2.40.70.10">
    <property type="entry name" value="Acid Proteases"/>
    <property type="match status" value="2"/>
</dbReference>
<keyword evidence="2" id="KW-0645">Protease</keyword>
<protein>
    <recommendedName>
        <fullName evidence="7">Peptidase A1 domain-containing protein</fullName>
    </recommendedName>
</protein>
<dbReference type="GO" id="GO:0005576">
    <property type="term" value="C:extracellular region"/>
    <property type="evidence" value="ECO:0007669"/>
    <property type="project" value="TreeGrafter"/>
</dbReference>
<dbReference type="CDD" id="cd05476">
    <property type="entry name" value="pepsin_A_like_plant"/>
    <property type="match status" value="1"/>
</dbReference>
<gene>
    <name evidence="8" type="ORF">H6P81_001279</name>
</gene>
<dbReference type="FunFam" id="2.40.70.10:FF:000031">
    <property type="entry name" value="Aspartyl protease AED1"/>
    <property type="match status" value="1"/>
</dbReference>
<dbReference type="InterPro" id="IPR021109">
    <property type="entry name" value="Peptidase_aspartic_dom_sf"/>
</dbReference>
<sequence>MTLSLLHRILVFSIFLTIRTIVVEPVLINDPDGFSVELIHYDSHLSSFYNASESISDRVMKAFRRSQSRLRHFQRHMRSSSLAKRSSASSAGLIQSMVSPVEGDYIMQLSVGSPPVKRPVIADTGSDLTWIQCRPCSGGCYKQAAPLFEPRNSSTYRTLSCKSKSCRTLSVGLISSNTSCGKRGDDACEYAFWYADESYTRGNLATDTFTFGSSEKGRVSVVTGIAFGCGTDNDGTFNRRETGLARLGRGSLSLVSQMGPSIGWKFSYCLAPHELSASASVLSFGGKAAAVSGNGVVTLPLVTEEVDGTLYYFTLEEIAIGSRRIFVVPKGSRAGVANVFSDSGTRFTYLERRIVKQMVKALSSAIPVDPVEDPNQMFHLCYGAGSESLFPKVTFRFTGGDLEMGTRNVFVKVSEKVTCLAVLPTDDGMISILGNVAQQNFRIGFDLLHNTVSFASADCSNL</sequence>
<dbReference type="InterPro" id="IPR033121">
    <property type="entry name" value="PEPTIDASE_A1"/>
</dbReference>
<evidence type="ECO:0000256" key="3">
    <source>
        <dbReference type="ARBA" id="ARBA00022750"/>
    </source>
</evidence>
<name>A0AAV7F7P1_ARIFI</name>
<dbReference type="PROSITE" id="PS51767">
    <property type="entry name" value="PEPTIDASE_A1"/>
    <property type="match status" value="1"/>
</dbReference>
<dbReference type="SUPFAM" id="SSF50630">
    <property type="entry name" value="Acid proteases"/>
    <property type="match status" value="1"/>
</dbReference>
<dbReference type="Pfam" id="PF14543">
    <property type="entry name" value="TAXi_N"/>
    <property type="match status" value="1"/>
</dbReference>
<keyword evidence="6" id="KW-0732">Signal</keyword>
<evidence type="ECO:0000256" key="2">
    <source>
        <dbReference type="ARBA" id="ARBA00022670"/>
    </source>
</evidence>
<dbReference type="InterPro" id="IPR032861">
    <property type="entry name" value="TAXi_N"/>
</dbReference>
<evidence type="ECO:0000313" key="9">
    <source>
        <dbReference type="Proteomes" id="UP000825729"/>
    </source>
</evidence>
<dbReference type="GO" id="GO:0004190">
    <property type="term" value="F:aspartic-type endopeptidase activity"/>
    <property type="evidence" value="ECO:0007669"/>
    <property type="project" value="UniProtKB-KW"/>
</dbReference>
<evidence type="ECO:0000256" key="1">
    <source>
        <dbReference type="ARBA" id="ARBA00007447"/>
    </source>
</evidence>
<reference evidence="8 9" key="1">
    <citation type="submission" date="2021-07" db="EMBL/GenBank/DDBJ databases">
        <title>The Aristolochia fimbriata genome: insights into angiosperm evolution, floral development and chemical biosynthesis.</title>
        <authorList>
            <person name="Jiao Y."/>
        </authorList>
    </citation>
    <scope>NUCLEOTIDE SEQUENCE [LARGE SCALE GENOMIC DNA]</scope>
    <source>
        <strain evidence="8">IBCAS-2021</strain>
        <tissue evidence="8">Leaf</tissue>
    </source>
</reference>
<feature type="signal peptide" evidence="6">
    <location>
        <begin position="1"/>
        <end position="25"/>
    </location>
</feature>